<dbReference type="RefSeq" id="WP_124752531.1">
    <property type="nucleotide sequence ID" value="NZ_RQYS01000070.1"/>
</dbReference>
<keyword evidence="2" id="KW-0805">Transcription regulation</keyword>
<dbReference type="Pfam" id="PF04542">
    <property type="entry name" value="Sigma70_r2"/>
    <property type="match status" value="1"/>
</dbReference>
<dbReference type="AlphaFoldDB" id="A0A3P1XIB3"/>
<dbReference type="InterPro" id="IPR013324">
    <property type="entry name" value="RNA_pol_sigma_r3/r4-like"/>
</dbReference>
<feature type="domain" description="RNA polymerase sigma-70 region 2" evidence="6">
    <location>
        <begin position="25"/>
        <end position="89"/>
    </location>
</feature>
<dbReference type="InterPro" id="IPR007630">
    <property type="entry name" value="RNA_pol_sigma70_r4"/>
</dbReference>
<dbReference type="InterPro" id="IPR013325">
    <property type="entry name" value="RNA_pol_sigma_r2"/>
</dbReference>
<evidence type="ECO:0000256" key="4">
    <source>
        <dbReference type="ARBA" id="ARBA00023125"/>
    </source>
</evidence>
<dbReference type="SUPFAM" id="SSF88946">
    <property type="entry name" value="Sigma2 domain of RNA polymerase sigma factors"/>
    <property type="match status" value="1"/>
</dbReference>
<protein>
    <submittedName>
        <fullName evidence="8">RNA polymerase sigma-70 factor</fullName>
    </submittedName>
</protein>
<keyword evidence="5" id="KW-0804">Transcription</keyword>
<evidence type="ECO:0000256" key="2">
    <source>
        <dbReference type="ARBA" id="ARBA00023015"/>
    </source>
</evidence>
<dbReference type="OrthoDB" id="9782991at2"/>
<evidence type="ECO:0000313" key="9">
    <source>
        <dbReference type="Proteomes" id="UP000278609"/>
    </source>
</evidence>
<dbReference type="SUPFAM" id="SSF88659">
    <property type="entry name" value="Sigma3 and sigma4 domains of RNA polymerase sigma factors"/>
    <property type="match status" value="1"/>
</dbReference>
<evidence type="ECO:0000256" key="3">
    <source>
        <dbReference type="ARBA" id="ARBA00023082"/>
    </source>
</evidence>
<dbReference type="Gene3D" id="1.10.10.10">
    <property type="entry name" value="Winged helix-like DNA-binding domain superfamily/Winged helix DNA-binding domain"/>
    <property type="match status" value="1"/>
</dbReference>
<sequence length="196" mass="22823">MKQTGIDEEVIRRINCGDTNAFGELYKAYYVYLCAVATKYVFDPEAAQEIVNDVFLNVWHHRFSLTSPVTAYLIRGVQNRSLNHLQRKRMKELPLSDVQEQLLTICEQAVTADEHPLEYLENLEFEKHIAEAVEALPDRCRTIFKQYLYQNRTYEEIAHLNGITSSTVRGQIRIALSKVGESIRKYYITLLWGYIL</sequence>
<dbReference type="Gene3D" id="1.10.1740.10">
    <property type="match status" value="1"/>
</dbReference>
<proteinExistence type="inferred from homology"/>
<keyword evidence="3" id="KW-0731">Sigma factor</keyword>
<dbReference type="Proteomes" id="UP000278609">
    <property type="component" value="Unassembled WGS sequence"/>
</dbReference>
<feature type="domain" description="RNA polymerase sigma-70 region 4" evidence="7">
    <location>
        <begin position="133"/>
        <end position="179"/>
    </location>
</feature>
<keyword evidence="4" id="KW-0238">DNA-binding</keyword>
<gene>
    <name evidence="8" type="ORF">EII40_12380</name>
</gene>
<name>A0A3P1XIB3_TANFO</name>
<dbReference type="CDD" id="cd06171">
    <property type="entry name" value="Sigma70_r4"/>
    <property type="match status" value="1"/>
</dbReference>
<dbReference type="InterPro" id="IPR036388">
    <property type="entry name" value="WH-like_DNA-bd_sf"/>
</dbReference>
<dbReference type="PANTHER" id="PTHR43133">
    <property type="entry name" value="RNA POLYMERASE ECF-TYPE SIGMA FACTO"/>
    <property type="match status" value="1"/>
</dbReference>
<evidence type="ECO:0000313" key="8">
    <source>
        <dbReference type="EMBL" id="RRD57936.1"/>
    </source>
</evidence>
<evidence type="ECO:0000259" key="6">
    <source>
        <dbReference type="Pfam" id="PF04542"/>
    </source>
</evidence>
<dbReference type="InterPro" id="IPR007627">
    <property type="entry name" value="RNA_pol_sigma70_r2"/>
</dbReference>
<dbReference type="GO" id="GO:0016987">
    <property type="term" value="F:sigma factor activity"/>
    <property type="evidence" value="ECO:0007669"/>
    <property type="project" value="UniProtKB-KW"/>
</dbReference>
<comment type="similarity">
    <text evidence="1">Belongs to the sigma-70 factor family. ECF subfamily.</text>
</comment>
<dbReference type="EMBL" id="RQYS01000070">
    <property type="protein sequence ID" value="RRD57936.1"/>
    <property type="molecule type" value="Genomic_DNA"/>
</dbReference>
<dbReference type="GO" id="GO:0003677">
    <property type="term" value="F:DNA binding"/>
    <property type="evidence" value="ECO:0007669"/>
    <property type="project" value="UniProtKB-KW"/>
</dbReference>
<evidence type="ECO:0000256" key="5">
    <source>
        <dbReference type="ARBA" id="ARBA00023163"/>
    </source>
</evidence>
<organism evidence="8 9">
    <name type="scientific">Tannerella forsythia</name>
    <name type="common">Bacteroides forsythus</name>
    <dbReference type="NCBI Taxonomy" id="28112"/>
    <lineage>
        <taxon>Bacteria</taxon>
        <taxon>Pseudomonadati</taxon>
        <taxon>Bacteroidota</taxon>
        <taxon>Bacteroidia</taxon>
        <taxon>Bacteroidales</taxon>
        <taxon>Tannerellaceae</taxon>
        <taxon>Tannerella</taxon>
    </lineage>
</organism>
<accession>A0A3P1XIB3</accession>
<dbReference type="InterPro" id="IPR014327">
    <property type="entry name" value="RNA_pol_sigma70_bacteroid"/>
</dbReference>
<dbReference type="GO" id="GO:0006352">
    <property type="term" value="P:DNA-templated transcription initiation"/>
    <property type="evidence" value="ECO:0007669"/>
    <property type="project" value="InterPro"/>
</dbReference>
<evidence type="ECO:0000256" key="1">
    <source>
        <dbReference type="ARBA" id="ARBA00010641"/>
    </source>
</evidence>
<dbReference type="NCBIfam" id="TIGR02985">
    <property type="entry name" value="Sig70_bacteroi1"/>
    <property type="match status" value="1"/>
</dbReference>
<dbReference type="InterPro" id="IPR039425">
    <property type="entry name" value="RNA_pol_sigma-70-like"/>
</dbReference>
<comment type="caution">
    <text evidence="8">The sequence shown here is derived from an EMBL/GenBank/DDBJ whole genome shotgun (WGS) entry which is preliminary data.</text>
</comment>
<dbReference type="Pfam" id="PF04545">
    <property type="entry name" value="Sigma70_r4"/>
    <property type="match status" value="1"/>
</dbReference>
<reference evidence="8 9" key="1">
    <citation type="submission" date="2018-11" db="EMBL/GenBank/DDBJ databases">
        <title>Genomes From Bacteria Associated with the Canine Oral Cavity: a Test Case for Automated Genome-Based Taxonomic Assignment.</title>
        <authorList>
            <person name="Coil D.A."/>
            <person name="Jospin G."/>
            <person name="Darling A.E."/>
            <person name="Wallis C."/>
            <person name="Davis I.J."/>
            <person name="Harris S."/>
            <person name="Eisen J.A."/>
            <person name="Holcombe L.J."/>
            <person name="O'Flynn C."/>
        </authorList>
    </citation>
    <scope>NUCLEOTIDE SEQUENCE [LARGE SCALE GENOMIC DNA]</scope>
    <source>
        <strain evidence="8 9">OH2617_COT-023</strain>
    </source>
</reference>
<dbReference type="PANTHER" id="PTHR43133:SF46">
    <property type="entry name" value="RNA POLYMERASE SIGMA-70 FACTOR ECF SUBFAMILY"/>
    <property type="match status" value="1"/>
</dbReference>
<evidence type="ECO:0000259" key="7">
    <source>
        <dbReference type="Pfam" id="PF04545"/>
    </source>
</evidence>
<dbReference type="InterPro" id="IPR014284">
    <property type="entry name" value="RNA_pol_sigma-70_dom"/>
</dbReference>
<dbReference type="NCBIfam" id="TIGR02937">
    <property type="entry name" value="sigma70-ECF"/>
    <property type="match status" value="1"/>
</dbReference>